<proteinExistence type="predicted"/>
<dbReference type="Pfam" id="PF13837">
    <property type="entry name" value="Myb_DNA-bind_4"/>
    <property type="match status" value="1"/>
</dbReference>
<keyword evidence="4" id="KW-1185">Reference proteome</keyword>
<reference evidence="3" key="1">
    <citation type="submission" date="2022-01" db="EMBL/GenBank/DDBJ databases">
        <authorList>
            <person name="King R."/>
        </authorList>
    </citation>
    <scope>NUCLEOTIDE SEQUENCE</scope>
</reference>
<evidence type="ECO:0000313" key="3">
    <source>
        <dbReference type="EMBL" id="CAH1171048.1"/>
    </source>
</evidence>
<reference evidence="3" key="2">
    <citation type="submission" date="2022-10" db="EMBL/GenBank/DDBJ databases">
        <authorList>
            <consortium name="ENA_rothamsted_submissions"/>
            <consortium name="culmorum"/>
            <person name="King R."/>
        </authorList>
    </citation>
    <scope>NUCLEOTIDE SEQUENCE</scope>
</reference>
<organism evidence="3 4">
    <name type="scientific">Phaedon cochleariae</name>
    <name type="common">Mustard beetle</name>
    <dbReference type="NCBI Taxonomy" id="80249"/>
    <lineage>
        <taxon>Eukaryota</taxon>
        <taxon>Metazoa</taxon>
        <taxon>Ecdysozoa</taxon>
        <taxon>Arthropoda</taxon>
        <taxon>Hexapoda</taxon>
        <taxon>Insecta</taxon>
        <taxon>Pterygota</taxon>
        <taxon>Neoptera</taxon>
        <taxon>Endopterygota</taxon>
        <taxon>Coleoptera</taxon>
        <taxon>Polyphaga</taxon>
        <taxon>Cucujiformia</taxon>
        <taxon>Chrysomeloidea</taxon>
        <taxon>Chrysomelidae</taxon>
        <taxon>Chrysomelinae</taxon>
        <taxon>Chrysomelini</taxon>
        <taxon>Phaedon</taxon>
    </lineage>
</organism>
<dbReference type="AlphaFoldDB" id="A0A9P0GVB0"/>
<accession>A0A9P0GVB0</accession>
<dbReference type="Proteomes" id="UP001153737">
    <property type="component" value="Chromosome 5"/>
</dbReference>
<feature type="region of interest" description="Disordered" evidence="1">
    <location>
        <begin position="160"/>
        <end position="192"/>
    </location>
</feature>
<feature type="domain" description="Myb/SANT-like DNA-binding" evidence="2">
    <location>
        <begin position="27"/>
        <end position="117"/>
    </location>
</feature>
<evidence type="ECO:0000259" key="2">
    <source>
        <dbReference type="Pfam" id="PF13837"/>
    </source>
</evidence>
<dbReference type="EMBL" id="OU896711">
    <property type="protein sequence ID" value="CAH1171048.1"/>
    <property type="molecule type" value="Genomic_DNA"/>
</dbReference>
<dbReference type="Gene3D" id="1.10.10.60">
    <property type="entry name" value="Homeodomain-like"/>
    <property type="match status" value="1"/>
</dbReference>
<sequence>MEMSGGDFSMEEFICIQKENLQTEDKYFNRERTLKLLELYKLYKKRVGTFEVKSMKKLWEVVAREMSNQYKITISSNKCENRFKVLERTYKKVIDNNNQTGRGRMKNFEFESEMDDIFERKKNIRPAVLLSSDRTFREKCPEPSSSTMIPCISIPDDQILIDEPSSSSSQNPPQIDAAQKTISPGKRKRVSVPSCTYQKRNDILIELKNDIKHFYDRKDKREQEKLDISKKRLQEKQKKNELLGEYIQFLKSSQNKDLLNK</sequence>
<dbReference type="OrthoDB" id="6776907at2759"/>
<gene>
    <name evidence="3" type="ORF">PHAECO_LOCUS9600</name>
</gene>
<evidence type="ECO:0000256" key="1">
    <source>
        <dbReference type="SAM" id="MobiDB-lite"/>
    </source>
</evidence>
<dbReference type="InterPro" id="IPR044822">
    <property type="entry name" value="Myb_DNA-bind_4"/>
</dbReference>
<protein>
    <recommendedName>
        <fullName evidence="2">Myb/SANT-like DNA-binding domain-containing protein</fullName>
    </recommendedName>
</protein>
<evidence type="ECO:0000313" key="4">
    <source>
        <dbReference type="Proteomes" id="UP001153737"/>
    </source>
</evidence>
<name>A0A9P0GVB0_PHACE</name>